<dbReference type="AlphaFoldDB" id="A0A553UNA2"/>
<dbReference type="SUPFAM" id="SSF52129">
    <property type="entry name" value="Caspase-like"/>
    <property type="match status" value="1"/>
</dbReference>
<dbReference type="EMBL" id="VKDB01000022">
    <property type="protein sequence ID" value="TSA81431.1"/>
    <property type="molecule type" value="Genomic_DNA"/>
</dbReference>
<dbReference type="InterPro" id="IPR029030">
    <property type="entry name" value="Caspase-like_dom_sf"/>
</dbReference>
<dbReference type="PANTHER" id="PTHR48104">
    <property type="entry name" value="METACASPASE-4"/>
    <property type="match status" value="1"/>
</dbReference>
<dbReference type="InterPro" id="IPR050452">
    <property type="entry name" value="Metacaspase"/>
</dbReference>
<dbReference type="PANTHER" id="PTHR48104:SF30">
    <property type="entry name" value="METACASPASE-1"/>
    <property type="match status" value="1"/>
</dbReference>
<keyword evidence="5" id="KW-1185">Reference proteome</keyword>
<dbReference type="GO" id="GO:0006508">
    <property type="term" value="P:proteolysis"/>
    <property type="evidence" value="ECO:0007669"/>
    <property type="project" value="InterPro"/>
</dbReference>
<organism evidence="4 5">
    <name type="scientific">Deinococcus detaillensis</name>
    <dbReference type="NCBI Taxonomy" id="2592048"/>
    <lineage>
        <taxon>Bacteria</taxon>
        <taxon>Thermotogati</taxon>
        <taxon>Deinococcota</taxon>
        <taxon>Deinococci</taxon>
        <taxon>Deinococcales</taxon>
        <taxon>Deinococcaceae</taxon>
        <taxon>Deinococcus</taxon>
    </lineage>
</organism>
<protein>
    <submittedName>
        <fullName evidence="4">DUF4384 domain-containing protein</fullName>
    </submittedName>
</protein>
<sequence length="494" mass="53249">MFGTRHHRRVSFPTAIVVLAAALFASQAQAEDRALLIGIGQYQGGVTLPGVSDDPVLMRDIVKKMGFADNQIKLLEDRDATKAGILSSMKNWLGQSKAGERVVFYFSGHGSRVKDLNGDEADGCDEALVPYDLDNLLIDDELGEAIAALPSNNVLVVLDSCFSGTATKSQITGQSAGSRLRPKVLQKSGAMACDKAINISKGARGTGVVGLKEESLRVIPTPADPAPTARNQTLIEFDAAAPNEVALTDEGGSLFTLGLHEKVMATKGPVSFAELREYTAQYIRTKVNALGDIGFLAYHPQLQGPEALLSQNMLQFGRAAQAAPSLPEITAVNSGRELLDRYLNTSAFKVEIHSNQPTYKLGEAIRYQIYSSDDGYLNLLELDEQGNIAVLFPNKYNPNNQIIGGETNRFPSLQFGNYDFRAVEPYGKTRVVALITPEPLNLYNAPGNINGDFRVLLNVAQFQKLAAMLKATGVMPLPTGTTFGASSADIEVRP</sequence>
<evidence type="ECO:0000313" key="5">
    <source>
        <dbReference type="Proteomes" id="UP000316092"/>
    </source>
</evidence>
<dbReference type="Pfam" id="PF00656">
    <property type="entry name" value="Peptidase_C14"/>
    <property type="match status" value="1"/>
</dbReference>
<accession>A0A553UNA2</accession>
<reference evidence="4 5" key="1">
    <citation type="submission" date="2019-07" db="EMBL/GenBank/DDBJ databases">
        <title>Deinococcus detaillus sp. nov., isolated from humus soil in Antarctica.</title>
        <authorList>
            <person name="Zhang K."/>
        </authorList>
    </citation>
    <scope>NUCLEOTIDE SEQUENCE [LARGE SCALE GENOMIC DNA]</scope>
    <source>
        <strain evidence="4 5">H1</strain>
    </source>
</reference>
<comment type="caution">
    <text evidence="4">The sequence shown here is derived from an EMBL/GenBank/DDBJ whole genome shotgun (WGS) entry which is preliminary data.</text>
</comment>
<feature type="signal peptide" evidence="1">
    <location>
        <begin position="1"/>
        <end position="30"/>
    </location>
</feature>
<evidence type="ECO:0000259" key="2">
    <source>
        <dbReference type="Pfam" id="PF00656"/>
    </source>
</evidence>
<dbReference type="RefSeq" id="WP_143721619.1">
    <property type="nucleotide sequence ID" value="NZ_VKDB01000022.1"/>
</dbReference>
<feature type="domain" description="Peptidase C14 caspase" evidence="2">
    <location>
        <begin position="33"/>
        <end position="265"/>
    </location>
</feature>
<dbReference type="GO" id="GO:0004197">
    <property type="term" value="F:cysteine-type endopeptidase activity"/>
    <property type="evidence" value="ECO:0007669"/>
    <property type="project" value="InterPro"/>
</dbReference>
<dbReference type="GO" id="GO:0005737">
    <property type="term" value="C:cytoplasm"/>
    <property type="evidence" value="ECO:0007669"/>
    <property type="project" value="TreeGrafter"/>
</dbReference>
<proteinExistence type="predicted"/>
<feature type="chain" id="PRO_5021728932" evidence="1">
    <location>
        <begin position="31"/>
        <end position="494"/>
    </location>
</feature>
<feature type="domain" description="DUF4384" evidence="3">
    <location>
        <begin position="358"/>
        <end position="439"/>
    </location>
</feature>
<gene>
    <name evidence="4" type="ORF">FNU79_14970</name>
</gene>
<dbReference type="InterPro" id="IPR025493">
    <property type="entry name" value="DUF4384"/>
</dbReference>
<dbReference type="Proteomes" id="UP000316092">
    <property type="component" value="Unassembled WGS sequence"/>
</dbReference>
<keyword evidence="1" id="KW-0732">Signal</keyword>
<dbReference type="Pfam" id="PF14326">
    <property type="entry name" value="DUF4384"/>
    <property type="match status" value="1"/>
</dbReference>
<dbReference type="Gene3D" id="3.40.50.1460">
    <property type="match status" value="1"/>
</dbReference>
<evidence type="ECO:0000256" key="1">
    <source>
        <dbReference type="SAM" id="SignalP"/>
    </source>
</evidence>
<dbReference type="OrthoDB" id="9759662at2"/>
<dbReference type="InterPro" id="IPR011600">
    <property type="entry name" value="Pept_C14_caspase"/>
</dbReference>
<evidence type="ECO:0000259" key="3">
    <source>
        <dbReference type="Pfam" id="PF14326"/>
    </source>
</evidence>
<evidence type="ECO:0000313" key="4">
    <source>
        <dbReference type="EMBL" id="TSA81431.1"/>
    </source>
</evidence>
<name>A0A553UNA2_9DEIO</name>